<feature type="transmembrane region" description="Helical" evidence="1">
    <location>
        <begin position="81"/>
        <end position="103"/>
    </location>
</feature>
<sequence>MRLAADNPMRMPLMITLIFEVIVFGLSIPVMILISGLPGWVAGGLGGLAALLALASAGLLRSAAGYPLAWLTQVAGIALGFANAAMFLVGAIFAGVWLLFFVLGRRLERGVPGGGGAATG</sequence>
<feature type="transmembrane region" description="Helical" evidence="1">
    <location>
        <begin position="40"/>
        <end position="60"/>
    </location>
</feature>
<organism evidence="2 3">
    <name type="scientific">Microlunatus parietis</name>
    <dbReference type="NCBI Taxonomy" id="682979"/>
    <lineage>
        <taxon>Bacteria</taxon>
        <taxon>Bacillati</taxon>
        <taxon>Actinomycetota</taxon>
        <taxon>Actinomycetes</taxon>
        <taxon>Propionibacteriales</taxon>
        <taxon>Propionibacteriaceae</taxon>
        <taxon>Microlunatus</taxon>
    </lineage>
</organism>
<evidence type="ECO:0000256" key="1">
    <source>
        <dbReference type="SAM" id="Phobius"/>
    </source>
</evidence>
<keyword evidence="3" id="KW-1185">Reference proteome</keyword>
<dbReference type="AlphaFoldDB" id="A0A7Y9ID13"/>
<proteinExistence type="predicted"/>
<gene>
    <name evidence="2" type="ORF">BKA15_006002</name>
</gene>
<protein>
    <recommendedName>
        <fullName evidence="4">DUF4233 domain-containing protein</fullName>
    </recommendedName>
</protein>
<evidence type="ECO:0000313" key="2">
    <source>
        <dbReference type="EMBL" id="NYE74673.1"/>
    </source>
</evidence>
<accession>A0A7Y9ID13</accession>
<comment type="caution">
    <text evidence="2">The sequence shown here is derived from an EMBL/GenBank/DDBJ whole genome shotgun (WGS) entry which is preliminary data.</text>
</comment>
<evidence type="ECO:0000313" key="3">
    <source>
        <dbReference type="Proteomes" id="UP000569914"/>
    </source>
</evidence>
<keyword evidence="1" id="KW-0472">Membrane</keyword>
<reference evidence="2 3" key="1">
    <citation type="submission" date="2020-07" db="EMBL/GenBank/DDBJ databases">
        <title>Sequencing the genomes of 1000 actinobacteria strains.</title>
        <authorList>
            <person name="Klenk H.-P."/>
        </authorList>
    </citation>
    <scope>NUCLEOTIDE SEQUENCE [LARGE SCALE GENOMIC DNA]</scope>
    <source>
        <strain evidence="2 3">DSM 22083</strain>
    </source>
</reference>
<feature type="transmembrane region" description="Helical" evidence="1">
    <location>
        <begin position="12"/>
        <end position="34"/>
    </location>
</feature>
<dbReference type="RefSeq" id="WP_218871634.1">
    <property type="nucleotide sequence ID" value="NZ_JACCBU010000001.1"/>
</dbReference>
<evidence type="ECO:0008006" key="4">
    <source>
        <dbReference type="Google" id="ProtNLM"/>
    </source>
</evidence>
<dbReference type="Proteomes" id="UP000569914">
    <property type="component" value="Unassembled WGS sequence"/>
</dbReference>
<keyword evidence="1" id="KW-1133">Transmembrane helix</keyword>
<dbReference type="EMBL" id="JACCBU010000001">
    <property type="protein sequence ID" value="NYE74673.1"/>
    <property type="molecule type" value="Genomic_DNA"/>
</dbReference>
<dbReference type="InterPro" id="IPR025327">
    <property type="entry name" value="DUF4233"/>
</dbReference>
<dbReference type="Pfam" id="PF14017">
    <property type="entry name" value="DUF4233"/>
    <property type="match status" value="1"/>
</dbReference>
<keyword evidence="1" id="KW-0812">Transmembrane</keyword>
<name>A0A7Y9ID13_9ACTN</name>